<dbReference type="PANTHER" id="PTHR30445:SF8">
    <property type="entry name" value="K(+)_H(+) ANTIPORTER SUBUNIT KHTT"/>
    <property type="match status" value="1"/>
</dbReference>
<dbReference type="InterPro" id="IPR026278">
    <property type="entry name" value="KhtT"/>
</dbReference>
<gene>
    <name evidence="2" type="ORF">FHS22_005427</name>
</gene>
<dbReference type="Gene3D" id="3.30.70.1450">
    <property type="entry name" value="Regulator of K+ conductance, C-terminal domain"/>
    <property type="match status" value="1"/>
</dbReference>
<dbReference type="SUPFAM" id="SSF116726">
    <property type="entry name" value="TrkA C-terminal domain-like"/>
    <property type="match status" value="1"/>
</dbReference>
<dbReference type="InterPro" id="IPR058776">
    <property type="entry name" value="KhtT-like_N"/>
</dbReference>
<dbReference type="Pfam" id="PF02080">
    <property type="entry name" value="TrkA_C"/>
    <property type="match status" value="1"/>
</dbReference>
<dbReference type="Proteomes" id="UP000562352">
    <property type="component" value="Unassembled WGS sequence"/>
</dbReference>
<dbReference type="AlphaFoldDB" id="A0A841DFY2"/>
<dbReference type="PIRSF" id="PIRSF005028">
    <property type="entry name" value="KhtT"/>
    <property type="match status" value="1"/>
</dbReference>
<accession>A0A841DFY2</accession>
<proteinExistence type="predicted"/>
<dbReference type="EMBL" id="JACHJJ010000021">
    <property type="protein sequence ID" value="MBB5966136.1"/>
    <property type="molecule type" value="Genomic_DNA"/>
</dbReference>
<dbReference type="RefSeq" id="WP_221474149.1">
    <property type="nucleotide sequence ID" value="NZ_BAAAWZ010000004.1"/>
</dbReference>
<dbReference type="GO" id="GO:0006813">
    <property type="term" value="P:potassium ion transport"/>
    <property type="evidence" value="ECO:0007669"/>
    <property type="project" value="InterPro"/>
</dbReference>
<dbReference type="PANTHER" id="PTHR30445">
    <property type="entry name" value="K(+)_H(+) ANTIPORTER SUBUNIT KHTT"/>
    <property type="match status" value="1"/>
</dbReference>
<dbReference type="InterPro" id="IPR050144">
    <property type="entry name" value="AAE_transporter"/>
</dbReference>
<protein>
    <submittedName>
        <fullName evidence="2">TrkA domain protein</fullName>
    </submittedName>
</protein>
<name>A0A841DFY2_PLAVE</name>
<evidence type="ECO:0000259" key="1">
    <source>
        <dbReference type="PROSITE" id="PS51202"/>
    </source>
</evidence>
<dbReference type="InterPro" id="IPR036721">
    <property type="entry name" value="RCK_C_sf"/>
</dbReference>
<dbReference type="Pfam" id="PF25991">
    <property type="entry name" value="KhtT_N"/>
    <property type="match status" value="1"/>
</dbReference>
<keyword evidence="3" id="KW-1185">Reference proteome</keyword>
<evidence type="ECO:0000313" key="2">
    <source>
        <dbReference type="EMBL" id="MBB5966136.1"/>
    </source>
</evidence>
<sequence length="169" mass="18109">MNHERRIGAVEVEQTVLPGIGLRHEFTTRAGRRIGIVSHRTGRRDLVIYDLHDPDQACETVKLNDEEADALVELLGAPRIVQRLNALHRDVEGLVSLQLPIPSGSHYAGRPMGDARVRTRTGASIVAVVRSGQVVASPGPEFTLAGDDVVVVVGSPESTAAVADIFSHG</sequence>
<dbReference type="PROSITE" id="PS51202">
    <property type="entry name" value="RCK_C"/>
    <property type="match status" value="1"/>
</dbReference>
<dbReference type="InterPro" id="IPR006037">
    <property type="entry name" value="RCK_C"/>
</dbReference>
<comment type="caution">
    <text evidence="2">The sequence shown here is derived from an EMBL/GenBank/DDBJ whole genome shotgun (WGS) entry which is preliminary data.</text>
</comment>
<feature type="domain" description="RCK C-terminal" evidence="1">
    <location>
        <begin position="84"/>
        <end position="168"/>
    </location>
</feature>
<evidence type="ECO:0000313" key="3">
    <source>
        <dbReference type="Proteomes" id="UP000562352"/>
    </source>
</evidence>
<reference evidence="2 3" key="1">
    <citation type="submission" date="2020-08" db="EMBL/GenBank/DDBJ databases">
        <title>Genomic Encyclopedia of Type Strains, Phase III (KMG-III): the genomes of soil and plant-associated and newly described type strains.</title>
        <authorList>
            <person name="Whitman W."/>
        </authorList>
    </citation>
    <scope>NUCLEOTIDE SEQUENCE [LARGE SCALE GENOMIC DNA]</scope>
    <source>
        <strain evidence="2 3">CECT 3303</strain>
    </source>
</reference>
<dbReference type="GO" id="GO:0008324">
    <property type="term" value="F:monoatomic cation transmembrane transporter activity"/>
    <property type="evidence" value="ECO:0007669"/>
    <property type="project" value="InterPro"/>
</dbReference>
<organism evidence="2 3">
    <name type="scientific">Planomonospora venezuelensis</name>
    <dbReference type="NCBI Taxonomy" id="1999"/>
    <lineage>
        <taxon>Bacteria</taxon>
        <taxon>Bacillati</taxon>
        <taxon>Actinomycetota</taxon>
        <taxon>Actinomycetes</taxon>
        <taxon>Streptosporangiales</taxon>
        <taxon>Streptosporangiaceae</taxon>
        <taxon>Planomonospora</taxon>
    </lineage>
</organism>